<keyword evidence="6" id="KW-1185">Reference proteome</keyword>
<name>A0ABV4HK49_9GAMM</name>
<dbReference type="SUPFAM" id="SSF56935">
    <property type="entry name" value="Porins"/>
    <property type="match status" value="1"/>
</dbReference>
<comment type="subcellular location">
    <subcellularLocation>
        <location evidence="1">Cell outer membrane</location>
    </subcellularLocation>
</comment>
<dbReference type="InterPro" id="IPR036942">
    <property type="entry name" value="Beta-barrel_TonB_sf"/>
</dbReference>
<proteinExistence type="predicted"/>
<keyword evidence="2" id="KW-0472">Membrane</keyword>
<evidence type="ECO:0000256" key="4">
    <source>
        <dbReference type="SAM" id="MobiDB-lite"/>
    </source>
</evidence>
<keyword evidence="3" id="KW-0998">Cell outer membrane</keyword>
<protein>
    <recommendedName>
        <fullName evidence="7">TonB-dependent receptor</fullName>
    </recommendedName>
</protein>
<dbReference type="Proteomes" id="UP001566331">
    <property type="component" value="Unassembled WGS sequence"/>
</dbReference>
<comment type="caution">
    <text evidence="5">The sequence shown here is derived from an EMBL/GenBank/DDBJ whole genome shotgun (WGS) entry which is preliminary data.</text>
</comment>
<evidence type="ECO:0000313" key="6">
    <source>
        <dbReference type="Proteomes" id="UP001566331"/>
    </source>
</evidence>
<sequence>MAQTIATTAFAQQPAPPDGPRTSCPDGDDPDAACSAYQRDPISARLAYNWRDDYATSFSETGAQPSAIYVAPVESLDFQLNYDVNPRMTLSLKATNLLGKATKNYFGDECLYPRDVGSPERTISLFYASACNRRHRDPTRHPVHDLPISPECAFARHPGANRRSFTTAAGWSSRPRMDDQPPAAITRLTSSAVENHFSLHRDDERYRSCPAPHRRTRNKEIPRCR</sequence>
<reference evidence="5 6" key="1">
    <citation type="submission" date="2024-07" db="EMBL/GenBank/DDBJ databases">
        <title>Luteimonas salilacus sp. nov., isolated from the shore soil of Salt Lake in Tibet of China.</title>
        <authorList>
            <person name="Zhang X."/>
            <person name="Li A."/>
        </authorList>
    </citation>
    <scope>NUCLEOTIDE SEQUENCE [LARGE SCALE GENOMIC DNA]</scope>
    <source>
        <strain evidence="5 6">B3-2-R+30</strain>
    </source>
</reference>
<dbReference type="Gene3D" id="2.40.170.20">
    <property type="entry name" value="TonB-dependent receptor, beta-barrel domain"/>
    <property type="match status" value="1"/>
</dbReference>
<feature type="compositionally biased region" description="Low complexity" evidence="4">
    <location>
        <begin position="1"/>
        <end position="13"/>
    </location>
</feature>
<gene>
    <name evidence="5" type="ORF">AB6713_00375</name>
</gene>
<dbReference type="PANTHER" id="PTHR40980">
    <property type="entry name" value="PLUG DOMAIN-CONTAINING PROTEIN"/>
    <property type="match status" value="1"/>
</dbReference>
<accession>A0ABV4HK49</accession>
<feature type="region of interest" description="Disordered" evidence="4">
    <location>
        <begin position="1"/>
        <end position="32"/>
    </location>
</feature>
<dbReference type="EMBL" id="JBFWIC010000001">
    <property type="protein sequence ID" value="MEZ0473079.1"/>
    <property type="molecule type" value="Genomic_DNA"/>
</dbReference>
<evidence type="ECO:0008006" key="7">
    <source>
        <dbReference type="Google" id="ProtNLM"/>
    </source>
</evidence>
<evidence type="ECO:0000256" key="3">
    <source>
        <dbReference type="ARBA" id="ARBA00023237"/>
    </source>
</evidence>
<evidence type="ECO:0000313" key="5">
    <source>
        <dbReference type="EMBL" id="MEZ0473079.1"/>
    </source>
</evidence>
<evidence type="ECO:0000256" key="2">
    <source>
        <dbReference type="ARBA" id="ARBA00023136"/>
    </source>
</evidence>
<evidence type="ECO:0000256" key="1">
    <source>
        <dbReference type="ARBA" id="ARBA00004442"/>
    </source>
</evidence>
<organism evidence="5 6">
    <name type="scientific">Luteimonas salinilitoris</name>
    <dbReference type="NCBI Taxonomy" id="3237697"/>
    <lineage>
        <taxon>Bacteria</taxon>
        <taxon>Pseudomonadati</taxon>
        <taxon>Pseudomonadota</taxon>
        <taxon>Gammaproteobacteria</taxon>
        <taxon>Lysobacterales</taxon>
        <taxon>Lysobacteraceae</taxon>
        <taxon>Luteimonas</taxon>
    </lineage>
</organism>
<dbReference type="RefSeq" id="WP_370563208.1">
    <property type="nucleotide sequence ID" value="NZ_JBFWIB010000003.1"/>
</dbReference>
<dbReference type="PANTHER" id="PTHR40980:SF3">
    <property type="entry name" value="TONB-DEPENDENT RECEPTOR-LIKE BETA-BARREL DOMAIN-CONTAINING PROTEIN"/>
    <property type="match status" value="1"/>
</dbReference>